<evidence type="ECO:0000313" key="4">
    <source>
        <dbReference type="Proteomes" id="UP000321827"/>
    </source>
</evidence>
<dbReference type="InterPro" id="IPR050570">
    <property type="entry name" value="Cell_wall_metabolism_enzyme"/>
</dbReference>
<dbReference type="CDD" id="cd12797">
    <property type="entry name" value="M23_peptidase"/>
    <property type="match status" value="1"/>
</dbReference>
<sequence>MANRRGLTLSWLFAGSLLAIPISPLEILPELEATLRPPQEVVVLEPAPSYGVVFHTVKPGESLLLIAARYRSDLGEIKKLSGLKRDLLKPGQTLKVPIEVKQKDEPRLPPGVQVYTVRPGDSLERIAGQFGLRIIDLVSANLDLASLDRLSVGTKLFVPTGERGLLITVGEGENLETIARRYRVDMARLARANGLDNPLDLKPGDRVLIPGIAAREAMARLEERRKEERRLAEERRRRLAAERAARLRQVAYRGGTSAKGFQWPLTKFRITATYHDARYYRRFRRVHTGLDMAAPQGTPIYAAKGGIVTAAGWSRVGYGYYVKIDHGGGVETLYAHMSRIAVRRGQQVKQGALVGYVGRTGFATGPHLHLEVRIRGKTQNPLSFLPK</sequence>
<feature type="domain" description="LysM" evidence="2">
    <location>
        <begin position="53"/>
        <end position="96"/>
    </location>
</feature>
<dbReference type="Proteomes" id="UP000321827">
    <property type="component" value="Unassembled WGS sequence"/>
</dbReference>
<dbReference type="RefSeq" id="WP_147145961.1">
    <property type="nucleotide sequence ID" value="NZ_BJXN01000004.1"/>
</dbReference>
<comment type="caution">
    <text evidence="3">The sequence shown here is derived from an EMBL/GenBank/DDBJ whole genome shotgun (WGS) entry which is preliminary data.</text>
</comment>
<evidence type="ECO:0000256" key="1">
    <source>
        <dbReference type="SAM" id="Coils"/>
    </source>
</evidence>
<dbReference type="PANTHER" id="PTHR21666:SF270">
    <property type="entry name" value="MUREIN HYDROLASE ACTIVATOR ENVC"/>
    <property type="match status" value="1"/>
</dbReference>
<dbReference type="PROSITE" id="PS51782">
    <property type="entry name" value="LYSM"/>
    <property type="match status" value="3"/>
</dbReference>
<feature type="coiled-coil region" evidence="1">
    <location>
        <begin position="214"/>
        <end position="244"/>
    </location>
</feature>
<dbReference type="OrthoDB" id="9805799at2"/>
<keyword evidence="1" id="KW-0175">Coiled coil</keyword>
<dbReference type="CDD" id="cd00118">
    <property type="entry name" value="LysM"/>
    <property type="match status" value="3"/>
</dbReference>
<proteinExistence type="predicted"/>
<dbReference type="SMART" id="SM00257">
    <property type="entry name" value="LysM"/>
    <property type="match status" value="3"/>
</dbReference>
<dbReference type="AlphaFoldDB" id="A0A511RI14"/>
<name>A0A511RI14_9DEIN</name>
<gene>
    <name evidence="3" type="ORF">ODE01S_07230</name>
</gene>
<dbReference type="SUPFAM" id="SSF51261">
    <property type="entry name" value="Duplicated hybrid motif"/>
    <property type="match status" value="1"/>
</dbReference>
<evidence type="ECO:0000259" key="2">
    <source>
        <dbReference type="PROSITE" id="PS51782"/>
    </source>
</evidence>
<dbReference type="PANTHER" id="PTHR21666">
    <property type="entry name" value="PEPTIDASE-RELATED"/>
    <property type="match status" value="1"/>
</dbReference>
<dbReference type="InterPro" id="IPR018392">
    <property type="entry name" value="LysM"/>
</dbReference>
<feature type="domain" description="LysM" evidence="2">
    <location>
        <begin position="165"/>
        <end position="209"/>
    </location>
</feature>
<dbReference type="GO" id="GO:0004222">
    <property type="term" value="F:metalloendopeptidase activity"/>
    <property type="evidence" value="ECO:0007669"/>
    <property type="project" value="TreeGrafter"/>
</dbReference>
<organism evidence="3 4">
    <name type="scientific">Oceanithermus desulfurans NBRC 100063</name>
    <dbReference type="NCBI Taxonomy" id="1227550"/>
    <lineage>
        <taxon>Bacteria</taxon>
        <taxon>Thermotogati</taxon>
        <taxon>Deinococcota</taxon>
        <taxon>Deinococci</taxon>
        <taxon>Thermales</taxon>
        <taxon>Thermaceae</taxon>
        <taxon>Oceanithermus</taxon>
    </lineage>
</organism>
<reference evidence="3 4" key="1">
    <citation type="submission" date="2019-07" db="EMBL/GenBank/DDBJ databases">
        <title>Whole genome shotgun sequence of Oceanithermus desulfurans NBRC 100063.</title>
        <authorList>
            <person name="Hosoyama A."/>
            <person name="Uohara A."/>
            <person name="Ohji S."/>
            <person name="Ichikawa N."/>
        </authorList>
    </citation>
    <scope>NUCLEOTIDE SEQUENCE [LARGE SCALE GENOMIC DNA]</scope>
    <source>
        <strain evidence="3 4">NBRC 100063</strain>
    </source>
</reference>
<accession>A0A511RI14</accession>
<dbReference type="InterPro" id="IPR011055">
    <property type="entry name" value="Dup_hybrid_motif"/>
</dbReference>
<dbReference type="Pfam" id="PF01476">
    <property type="entry name" value="LysM"/>
    <property type="match status" value="3"/>
</dbReference>
<dbReference type="InterPro" id="IPR036779">
    <property type="entry name" value="LysM_dom_sf"/>
</dbReference>
<dbReference type="EMBL" id="BJXN01000004">
    <property type="protein sequence ID" value="GEM89289.1"/>
    <property type="molecule type" value="Genomic_DNA"/>
</dbReference>
<evidence type="ECO:0000313" key="3">
    <source>
        <dbReference type="EMBL" id="GEM89289.1"/>
    </source>
</evidence>
<dbReference type="Gene3D" id="2.70.70.10">
    <property type="entry name" value="Glucose Permease (Domain IIA)"/>
    <property type="match status" value="1"/>
</dbReference>
<dbReference type="SUPFAM" id="SSF54106">
    <property type="entry name" value="LysM domain"/>
    <property type="match status" value="3"/>
</dbReference>
<protein>
    <submittedName>
        <fullName evidence="3">Peptidase M23</fullName>
    </submittedName>
</protein>
<dbReference type="Pfam" id="PF01551">
    <property type="entry name" value="Peptidase_M23"/>
    <property type="match status" value="1"/>
</dbReference>
<feature type="domain" description="LysM" evidence="2">
    <location>
        <begin position="113"/>
        <end position="158"/>
    </location>
</feature>
<dbReference type="InterPro" id="IPR016047">
    <property type="entry name" value="M23ase_b-sheet_dom"/>
</dbReference>
<dbReference type="Gene3D" id="3.10.350.10">
    <property type="entry name" value="LysM domain"/>
    <property type="match status" value="3"/>
</dbReference>